<reference evidence="2 3" key="1">
    <citation type="submission" date="2018-08" db="EMBL/GenBank/DDBJ databases">
        <title>Complete genome of the Arcobacter suis type strain LMG 26152.</title>
        <authorList>
            <person name="Miller W.G."/>
            <person name="Yee E."/>
            <person name="Bono J.L."/>
        </authorList>
    </citation>
    <scope>NUCLEOTIDE SEQUENCE [LARGE SCALE GENOMIC DNA]</scope>
    <source>
        <strain evidence="2 3">CECT 7833</strain>
    </source>
</reference>
<dbReference type="Gene3D" id="2.40.100.20">
    <property type="match status" value="1"/>
</dbReference>
<dbReference type="KEGG" id="asui:ASUIS_0787"/>
<evidence type="ECO:0000313" key="2">
    <source>
        <dbReference type="EMBL" id="AXX89281.1"/>
    </source>
</evidence>
<dbReference type="SUPFAM" id="SSF50891">
    <property type="entry name" value="Cyclophilin-like"/>
    <property type="match status" value="1"/>
</dbReference>
<dbReference type="EMBL" id="CP032100">
    <property type="protein sequence ID" value="AXX89281.1"/>
    <property type="molecule type" value="Genomic_DNA"/>
</dbReference>
<dbReference type="InterPro" id="IPR029000">
    <property type="entry name" value="Cyclophilin-like_dom_sf"/>
</dbReference>
<evidence type="ECO:0000259" key="1">
    <source>
        <dbReference type="Pfam" id="PF18050"/>
    </source>
</evidence>
<accession>A0AAD0WQ29</accession>
<evidence type="ECO:0000313" key="3">
    <source>
        <dbReference type="Proteomes" id="UP000263040"/>
    </source>
</evidence>
<protein>
    <submittedName>
        <fullName evidence="2">Cyclophilin domain-containing protein</fullName>
    </submittedName>
</protein>
<feature type="domain" description="Cyclophilin-like" evidence="1">
    <location>
        <begin position="39"/>
        <end position="146"/>
    </location>
</feature>
<name>A0AAD0WQ29_9BACT</name>
<proteinExistence type="predicted"/>
<dbReference type="Proteomes" id="UP000263040">
    <property type="component" value="Chromosome"/>
</dbReference>
<sequence>MKIKYSIILGLFLFIQGFTTVMANEIEQKEINMNNKIKLIIGTKVFVATLFENETAKEFKRMLPISLNMIDLNKNEKYFHFSKNFSMDKFSPKMINSGDLMLWNDNSLVLFYETFSTNYQYTKVGKIDNPNMLAQTLGSDDIKITFDLE</sequence>
<dbReference type="InterPro" id="IPR041183">
    <property type="entry name" value="Cyclophilin-like"/>
</dbReference>
<keyword evidence="3" id="KW-1185">Reference proteome</keyword>
<dbReference type="AlphaFoldDB" id="A0AAD0WQ29"/>
<organism evidence="2 3">
    <name type="scientific">Arcobacter suis CECT 7833</name>
    <dbReference type="NCBI Taxonomy" id="663365"/>
    <lineage>
        <taxon>Bacteria</taxon>
        <taxon>Pseudomonadati</taxon>
        <taxon>Campylobacterota</taxon>
        <taxon>Epsilonproteobacteria</taxon>
        <taxon>Campylobacterales</taxon>
        <taxon>Arcobacteraceae</taxon>
        <taxon>Arcobacter</taxon>
    </lineage>
</organism>
<dbReference type="Pfam" id="PF18050">
    <property type="entry name" value="Cyclophil_like2"/>
    <property type="match status" value="1"/>
</dbReference>
<gene>
    <name evidence="2" type="ORF">ASUIS_0787</name>
</gene>